<dbReference type="InParanoid" id="A0A0D0CXM5"/>
<dbReference type="HOGENOM" id="CLU_155624_0_1_1"/>
<reference evidence="1 2" key="1">
    <citation type="submission" date="2014-04" db="EMBL/GenBank/DDBJ databases">
        <authorList>
            <consortium name="DOE Joint Genome Institute"/>
            <person name="Kuo A."/>
            <person name="Kohler A."/>
            <person name="Jargeat P."/>
            <person name="Nagy L.G."/>
            <person name="Floudas D."/>
            <person name="Copeland A."/>
            <person name="Barry K.W."/>
            <person name="Cichocki N."/>
            <person name="Veneault-Fourrey C."/>
            <person name="LaButti K."/>
            <person name="Lindquist E.A."/>
            <person name="Lipzen A."/>
            <person name="Lundell T."/>
            <person name="Morin E."/>
            <person name="Murat C."/>
            <person name="Sun H."/>
            <person name="Tunlid A."/>
            <person name="Henrissat B."/>
            <person name="Grigoriev I.V."/>
            <person name="Hibbett D.S."/>
            <person name="Martin F."/>
            <person name="Nordberg H.P."/>
            <person name="Cantor M.N."/>
            <person name="Hua S.X."/>
        </authorList>
    </citation>
    <scope>NUCLEOTIDE SEQUENCE [LARGE SCALE GENOMIC DNA]</scope>
    <source>
        <strain evidence="1 2">Ve08.2h10</strain>
    </source>
</reference>
<evidence type="ECO:0000313" key="1">
    <source>
        <dbReference type="EMBL" id="KIK75911.1"/>
    </source>
</evidence>
<accession>A0A0D0CXM5</accession>
<gene>
    <name evidence="1" type="ORF">PAXRUDRAFT_171271</name>
</gene>
<name>A0A0D0CXM5_9AGAM</name>
<dbReference type="Proteomes" id="UP000054538">
    <property type="component" value="Unassembled WGS sequence"/>
</dbReference>
<dbReference type="AlphaFoldDB" id="A0A0D0CXM5"/>
<protein>
    <submittedName>
        <fullName evidence="1">Uncharacterized protein</fullName>
    </submittedName>
</protein>
<dbReference type="EMBL" id="KN827775">
    <property type="protein sequence ID" value="KIK75911.1"/>
    <property type="molecule type" value="Genomic_DNA"/>
</dbReference>
<reference evidence="2" key="2">
    <citation type="submission" date="2015-01" db="EMBL/GenBank/DDBJ databases">
        <title>Evolutionary Origins and Diversification of the Mycorrhizal Mutualists.</title>
        <authorList>
            <consortium name="DOE Joint Genome Institute"/>
            <consortium name="Mycorrhizal Genomics Consortium"/>
            <person name="Kohler A."/>
            <person name="Kuo A."/>
            <person name="Nagy L.G."/>
            <person name="Floudas D."/>
            <person name="Copeland A."/>
            <person name="Barry K.W."/>
            <person name="Cichocki N."/>
            <person name="Veneault-Fourrey C."/>
            <person name="LaButti K."/>
            <person name="Lindquist E.A."/>
            <person name="Lipzen A."/>
            <person name="Lundell T."/>
            <person name="Morin E."/>
            <person name="Murat C."/>
            <person name="Riley R."/>
            <person name="Ohm R."/>
            <person name="Sun H."/>
            <person name="Tunlid A."/>
            <person name="Henrissat B."/>
            <person name="Grigoriev I.V."/>
            <person name="Hibbett D.S."/>
            <person name="Martin F."/>
        </authorList>
    </citation>
    <scope>NUCLEOTIDE SEQUENCE [LARGE SCALE GENOMIC DNA]</scope>
    <source>
        <strain evidence="2">Ve08.2h10</strain>
    </source>
</reference>
<keyword evidence="2" id="KW-1185">Reference proteome</keyword>
<organism evidence="1 2">
    <name type="scientific">Paxillus rubicundulus Ve08.2h10</name>
    <dbReference type="NCBI Taxonomy" id="930991"/>
    <lineage>
        <taxon>Eukaryota</taxon>
        <taxon>Fungi</taxon>
        <taxon>Dikarya</taxon>
        <taxon>Basidiomycota</taxon>
        <taxon>Agaricomycotina</taxon>
        <taxon>Agaricomycetes</taxon>
        <taxon>Agaricomycetidae</taxon>
        <taxon>Boletales</taxon>
        <taxon>Paxilineae</taxon>
        <taxon>Paxillaceae</taxon>
        <taxon>Paxillus</taxon>
    </lineage>
</organism>
<sequence length="59" mass="6532">MDIGDISLTCDAWWARNADAYFTVTGNWIKESKPGAWKIENAVLGFTEMNNSHNGLTLG</sequence>
<proteinExistence type="predicted"/>
<evidence type="ECO:0000313" key="2">
    <source>
        <dbReference type="Proteomes" id="UP000054538"/>
    </source>
</evidence>